<keyword evidence="10" id="KW-0902">Two-component regulatory system</keyword>
<evidence type="ECO:0000256" key="1">
    <source>
        <dbReference type="ARBA" id="ARBA00004651"/>
    </source>
</evidence>
<evidence type="ECO:0000313" key="16">
    <source>
        <dbReference type="Proteomes" id="UP000641206"/>
    </source>
</evidence>
<evidence type="ECO:0000256" key="8">
    <source>
        <dbReference type="ARBA" id="ARBA00022840"/>
    </source>
</evidence>
<proteinExistence type="predicted"/>
<feature type="transmembrane region" description="Helical" evidence="13">
    <location>
        <begin position="20"/>
        <end position="38"/>
    </location>
</feature>
<evidence type="ECO:0000256" key="13">
    <source>
        <dbReference type="SAM" id="Phobius"/>
    </source>
</evidence>
<dbReference type="RefSeq" id="WP_188734911.1">
    <property type="nucleotide sequence ID" value="NZ_BMLW01000007.1"/>
</dbReference>
<dbReference type="InterPro" id="IPR005467">
    <property type="entry name" value="His_kinase_dom"/>
</dbReference>
<reference evidence="16" key="1">
    <citation type="journal article" date="2019" name="Int. J. Syst. Evol. Microbiol.">
        <title>The Global Catalogue of Microorganisms (GCM) 10K type strain sequencing project: providing services to taxonomists for standard genome sequencing and annotation.</title>
        <authorList>
            <consortium name="The Broad Institute Genomics Platform"/>
            <consortium name="The Broad Institute Genome Sequencing Center for Infectious Disease"/>
            <person name="Wu L."/>
            <person name="Ma J."/>
        </authorList>
    </citation>
    <scope>NUCLEOTIDE SEQUENCE [LARGE SCALE GENOMIC DNA]</scope>
    <source>
        <strain evidence="16">CGMCC 1.7693</strain>
    </source>
</reference>
<comment type="caution">
    <text evidence="15">The sequence shown here is derived from an EMBL/GenBank/DDBJ whole genome shotgun (WGS) entry which is preliminary data.</text>
</comment>
<keyword evidence="7" id="KW-0418">Kinase</keyword>
<name>A0ABQ2NWC9_9BACI</name>
<dbReference type="Gene3D" id="3.30.565.10">
    <property type="entry name" value="Histidine kinase-like ATPase, C-terminal domain"/>
    <property type="match status" value="1"/>
</dbReference>
<keyword evidence="9 13" id="KW-1133">Transmembrane helix</keyword>
<dbReference type="Pfam" id="PF06580">
    <property type="entry name" value="His_kinase"/>
    <property type="match status" value="1"/>
</dbReference>
<keyword evidence="2" id="KW-1003">Cell membrane</keyword>
<keyword evidence="8" id="KW-0067">ATP-binding</keyword>
<sequence length="564" mass="65423">MKQSKSIKDYLKKTFLKYTVIIIFLLVSVFLISLYVVFNYSVIKVNREAGNALKNELTEEFEGYREGIEELSLNKEIVQALENNEVDSQVNKLLYEFKNSRNISSDFVLINGSEEIVSTSFHQEDEKILSGHVFLRFLANELNQTHYKEQTIHNRIFGESRSYSYYFSTAVSNGGENIGYLVFFIDDFIDTSVDDNQLVYITDQYDNVIAKTNNYHIDSLGKFSIDKEQRLVKIDENYFYMNKQPAMNNQLNIITLSIINVYKNILIFGMATMLISSFIIFLIARVIIPKIFKKTLQPLNALIAIISNGNHKDVFNKSTAVDELNVIYREYTSKIEEIRELIQKNEEITEKKRLLEIKHLEAKFNPHFLYNALEMIKYEITLNPENASDIVVKIAKLMRYNTNFGNTLVPLKVDLEYLINYCEIQKLRYGKRLEFEINIHDDLLDIPIPKLILQPLIENAIKHNIDYKNSLKISLTAQKLSDHLVINVIDNGLGIKEMELENLKKKIYDKAEDVEEVRQIGLKSTQSILRLLYGENYGLKIESSYNKGSVFSLDIPLKGVNNFE</sequence>
<dbReference type="SMART" id="SM00387">
    <property type="entry name" value="HATPase_c"/>
    <property type="match status" value="1"/>
</dbReference>
<keyword evidence="3" id="KW-0597">Phosphoprotein</keyword>
<dbReference type="PANTHER" id="PTHR34220">
    <property type="entry name" value="SENSOR HISTIDINE KINASE YPDA"/>
    <property type="match status" value="1"/>
</dbReference>
<gene>
    <name evidence="15" type="ORF">GCM10011346_27270</name>
</gene>
<evidence type="ECO:0000256" key="5">
    <source>
        <dbReference type="ARBA" id="ARBA00022692"/>
    </source>
</evidence>
<comment type="subcellular location">
    <subcellularLocation>
        <location evidence="1">Cell membrane</location>
        <topology evidence="1">Multi-pass membrane protein</topology>
    </subcellularLocation>
</comment>
<organism evidence="15 16">
    <name type="scientific">Oceanobacillus neutriphilus</name>
    <dbReference type="NCBI Taxonomy" id="531815"/>
    <lineage>
        <taxon>Bacteria</taxon>
        <taxon>Bacillati</taxon>
        <taxon>Bacillota</taxon>
        <taxon>Bacilli</taxon>
        <taxon>Bacillales</taxon>
        <taxon>Bacillaceae</taxon>
        <taxon>Oceanobacillus</taxon>
    </lineage>
</organism>
<keyword evidence="4" id="KW-0808">Transferase</keyword>
<dbReference type="Proteomes" id="UP000641206">
    <property type="component" value="Unassembled WGS sequence"/>
</dbReference>
<evidence type="ECO:0000256" key="4">
    <source>
        <dbReference type="ARBA" id="ARBA00022679"/>
    </source>
</evidence>
<evidence type="ECO:0000256" key="11">
    <source>
        <dbReference type="ARBA" id="ARBA00023136"/>
    </source>
</evidence>
<keyword evidence="11 13" id="KW-0472">Membrane</keyword>
<dbReference type="Pfam" id="PF02518">
    <property type="entry name" value="HATPase_c"/>
    <property type="match status" value="1"/>
</dbReference>
<evidence type="ECO:0000256" key="6">
    <source>
        <dbReference type="ARBA" id="ARBA00022741"/>
    </source>
</evidence>
<feature type="coiled-coil region" evidence="12">
    <location>
        <begin position="321"/>
        <end position="358"/>
    </location>
</feature>
<keyword evidence="6" id="KW-0547">Nucleotide-binding</keyword>
<protein>
    <recommendedName>
        <fullName evidence="14">Histidine kinase domain-containing protein</fullName>
    </recommendedName>
</protein>
<keyword evidence="5 13" id="KW-0812">Transmembrane</keyword>
<feature type="domain" description="Histidine kinase" evidence="14">
    <location>
        <begin position="452"/>
        <end position="559"/>
    </location>
</feature>
<dbReference type="InterPro" id="IPR050640">
    <property type="entry name" value="Bact_2-comp_sensor_kinase"/>
</dbReference>
<evidence type="ECO:0000256" key="10">
    <source>
        <dbReference type="ARBA" id="ARBA00023012"/>
    </source>
</evidence>
<evidence type="ECO:0000256" key="7">
    <source>
        <dbReference type="ARBA" id="ARBA00022777"/>
    </source>
</evidence>
<dbReference type="InterPro" id="IPR036890">
    <property type="entry name" value="HATPase_C_sf"/>
</dbReference>
<evidence type="ECO:0000256" key="2">
    <source>
        <dbReference type="ARBA" id="ARBA00022475"/>
    </source>
</evidence>
<accession>A0ABQ2NWC9</accession>
<evidence type="ECO:0000256" key="3">
    <source>
        <dbReference type="ARBA" id="ARBA00022553"/>
    </source>
</evidence>
<evidence type="ECO:0000259" key="14">
    <source>
        <dbReference type="PROSITE" id="PS50109"/>
    </source>
</evidence>
<evidence type="ECO:0000256" key="9">
    <source>
        <dbReference type="ARBA" id="ARBA00022989"/>
    </source>
</evidence>
<dbReference type="SUPFAM" id="SSF55874">
    <property type="entry name" value="ATPase domain of HSP90 chaperone/DNA topoisomerase II/histidine kinase"/>
    <property type="match status" value="1"/>
</dbReference>
<keyword evidence="16" id="KW-1185">Reference proteome</keyword>
<dbReference type="InterPro" id="IPR003594">
    <property type="entry name" value="HATPase_dom"/>
</dbReference>
<dbReference type="EMBL" id="BMLW01000007">
    <property type="protein sequence ID" value="GGP12204.1"/>
    <property type="molecule type" value="Genomic_DNA"/>
</dbReference>
<feature type="transmembrane region" description="Helical" evidence="13">
    <location>
        <begin position="265"/>
        <end position="288"/>
    </location>
</feature>
<evidence type="ECO:0000256" key="12">
    <source>
        <dbReference type="SAM" id="Coils"/>
    </source>
</evidence>
<dbReference type="InterPro" id="IPR010559">
    <property type="entry name" value="Sig_transdc_His_kin_internal"/>
</dbReference>
<evidence type="ECO:0000313" key="15">
    <source>
        <dbReference type="EMBL" id="GGP12204.1"/>
    </source>
</evidence>
<dbReference type="PROSITE" id="PS50109">
    <property type="entry name" value="HIS_KIN"/>
    <property type="match status" value="1"/>
</dbReference>
<dbReference type="PANTHER" id="PTHR34220:SF11">
    <property type="entry name" value="SENSOR PROTEIN KINASE HPTS"/>
    <property type="match status" value="1"/>
</dbReference>
<keyword evidence="12" id="KW-0175">Coiled coil</keyword>